<dbReference type="Pfam" id="PF09898">
    <property type="entry name" value="DUF2125"/>
    <property type="match status" value="1"/>
</dbReference>
<reference evidence="1 2" key="1">
    <citation type="submission" date="2012-03" db="EMBL/GenBank/DDBJ databases">
        <title>The Genome Sequence of Bartonella rattimassiliensis 15908.</title>
        <authorList>
            <consortium name="The Broad Institute Genome Sequencing Platform"/>
            <consortium name="The Broad Institute Genome Sequencing Center for Infectious Disease"/>
            <person name="Feldgarden M."/>
            <person name="Kirby J."/>
            <person name="Kosoy M."/>
            <person name="Birtles R."/>
            <person name="Probert W.S."/>
            <person name="Chiaraviglio L."/>
            <person name="Young S.K."/>
            <person name="Zeng Q."/>
            <person name="Gargeya S."/>
            <person name="Fitzgerald M."/>
            <person name="Haas B."/>
            <person name="Abouelleil A."/>
            <person name="Alvarado L."/>
            <person name="Arachchi H.M."/>
            <person name="Berlin A."/>
            <person name="Chapman S.B."/>
            <person name="Gearin G."/>
            <person name="Goldberg J."/>
            <person name="Griggs A."/>
            <person name="Gujja S."/>
            <person name="Hansen M."/>
            <person name="Heiman D."/>
            <person name="Howarth C."/>
            <person name="Larimer J."/>
            <person name="Lui A."/>
            <person name="MacDonald P.J.P."/>
            <person name="McCowen C."/>
            <person name="Montmayeur A."/>
            <person name="Murphy C."/>
            <person name="Neiman D."/>
            <person name="Pearson M."/>
            <person name="Priest M."/>
            <person name="Roberts A."/>
            <person name="Saif S."/>
            <person name="Shea T."/>
            <person name="Sisk P."/>
            <person name="Stolte C."/>
            <person name="Sykes S."/>
            <person name="Wortman J."/>
            <person name="Nusbaum C."/>
            <person name="Birren B."/>
        </authorList>
    </citation>
    <scope>NUCLEOTIDE SEQUENCE [LARGE SCALE GENOMIC DNA]</scope>
    <source>
        <strain evidence="1 2">15908</strain>
    </source>
</reference>
<accession>J1JQL6</accession>
<dbReference type="HOGENOM" id="CLU_833240_0_0_5"/>
<dbReference type="EMBL" id="AILY01000008">
    <property type="protein sequence ID" value="EJF87102.1"/>
    <property type="molecule type" value="Genomic_DNA"/>
</dbReference>
<organism evidence="1 2">
    <name type="scientific">Bartonella rattimassiliensis 15908</name>
    <dbReference type="NCBI Taxonomy" id="1094556"/>
    <lineage>
        <taxon>Bacteria</taxon>
        <taxon>Pseudomonadati</taxon>
        <taxon>Pseudomonadota</taxon>
        <taxon>Alphaproteobacteria</taxon>
        <taxon>Hyphomicrobiales</taxon>
        <taxon>Bartonellaceae</taxon>
        <taxon>Bartonella</taxon>
    </lineage>
</organism>
<evidence type="ECO:0000313" key="1">
    <source>
        <dbReference type="EMBL" id="EJF87102.1"/>
    </source>
</evidence>
<proteinExistence type="predicted"/>
<dbReference type="RefSeq" id="WP_007346530.1">
    <property type="nucleotide sequence ID" value="NZ_CALY02000015.1"/>
</dbReference>
<comment type="caution">
    <text evidence="1">The sequence shown here is derived from an EMBL/GenBank/DDBJ whole genome shotgun (WGS) entry which is preliminary data.</text>
</comment>
<evidence type="ECO:0000313" key="2">
    <source>
        <dbReference type="Proteomes" id="UP000001077"/>
    </source>
</evidence>
<sequence>MCGLLCLVLIFMYSAFWFFFSRKIEGYVSDIFAKVSSHNMAMICENVHKNGYPLRVGIECDKFQFSWPLHGVSLSTGRLTAGAPVYSPYLIEFNVHSPASIVFSGKTSIVSRWRNLAIENEPYWKMGNTLKFIAEGLEISVFSSSLEDQKLQEALGGQVVDKKTTRENVEDQLSLQNTHDVTIQPLEPKDAFQKITVEFFRLDLKHDENHFSGHITFDGFDASLLFTSSFVDVPKIDGNLQWILNDVSLLSENEGKSWQQRLYGKSGLLKHGEFVFHTGGAVRISGPFSFDNEGYLTAKFELVHVQPMKLLDTLQRLFPTQANNLQALFFILSALPKNADGAPVLSLLINNGWVKLGFLKLGRLAPL</sequence>
<name>J1JQL6_9HYPH</name>
<dbReference type="InterPro" id="IPR018666">
    <property type="entry name" value="DUF2125"/>
</dbReference>
<dbReference type="PATRIC" id="fig|1094556.3.peg.298"/>
<evidence type="ECO:0008006" key="3">
    <source>
        <dbReference type="Google" id="ProtNLM"/>
    </source>
</evidence>
<keyword evidence="2" id="KW-1185">Reference proteome</keyword>
<dbReference type="AlphaFoldDB" id="J1JQL6"/>
<protein>
    <recommendedName>
        <fullName evidence="3">DUF2125 domain-containing protein</fullName>
    </recommendedName>
</protein>
<dbReference type="Proteomes" id="UP000001077">
    <property type="component" value="Unassembled WGS sequence"/>
</dbReference>
<gene>
    <name evidence="1" type="ORF">MCY_00226</name>
</gene>
<dbReference type="eggNOG" id="COG4093">
    <property type="taxonomic scope" value="Bacteria"/>
</dbReference>